<proteinExistence type="predicted"/>
<dbReference type="InterPro" id="IPR001128">
    <property type="entry name" value="Cyt_P450"/>
</dbReference>
<dbReference type="InterPro" id="IPR002401">
    <property type="entry name" value="Cyt_P450_E_grp-I"/>
</dbReference>
<evidence type="ECO:0000256" key="3">
    <source>
        <dbReference type="ARBA" id="ARBA00022771"/>
    </source>
</evidence>
<dbReference type="CDD" id="cd11073">
    <property type="entry name" value="CYP76-like"/>
    <property type="match status" value="1"/>
</dbReference>
<dbReference type="GO" id="GO:0008270">
    <property type="term" value="F:zinc ion binding"/>
    <property type="evidence" value="ECO:0007669"/>
    <property type="project" value="UniProtKB-KW"/>
</dbReference>
<dbReference type="InterPro" id="IPR008906">
    <property type="entry name" value="HATC_C_dom"/>
</dbReference>
<keyword evidence="3 8" id="KW-0863">Zinc-finger</keyword>
<dbReference type="InterPro" id="IPR012337">
    <property type="entry name" value="RNaseH-like_sf"/>
</dbReference>
<evidence type="ECO:0000256" key="4">
    <source>
        <dbReference type="ARBA" id="ARBA00022833"/>
    </source>
</evidence>
<dbReference type="Pfam" id="PF02892">
    <property type="entry name" value="zf-BED"/>
    <property type="match status" value="1"/>
</dbReference>
<dbReference type="GO" id="GO:0005634">
    <property type="term" value="C:nucleus"/>
    <property type="evidence" value="ECO:0007669"/>
    <property type="project" value="UniProtKB-SubCell"/>
</dbReference>
<organism evidence="11 12">
    <name type="scientific">Papaver somniferum</name>
    <name type="common">Opium poppy</name>
    <dbReference type="NCBI Taxonomy" id="3469"/>
    <lineage>
        <taxon>Eukaryota</taxon>
        <taxon>Viridiplantae</taxon>
        <taxon>Streptophyta</taxon>
        <taxon>Embryophyta</taxon>
        <taxon>Tracheophyta</taxon>
        <taxon>Spermatophyta</taxon>
        <taxon>Magnoliopsida</taxon>
        <taxon>Ranunculales</taxon>
        <taxon>Papaveraceae</taxon>
        <taxon>Papaveroideae</taxon>
        <taxon>Papaver</taxon>
    </lineage>
</organism>
<dbReference type="AlphaFoldDB" id="A0A4Y7JCZ6"/>
<dbReference type="GO" id="GO:0046983">
    <property type="term" value="F:protein dimerization activity"/>
    <property type="evidence" value="ECO:0007669"/>
    <property type="project" value="InterPro"/>
</dbReference>
<comment type="cofactor">
    <cofactor evidence="7">
        <name>heme</name>
        <dbReference type="ChEBI" id="CHEBI:30413"/>
    </cofactor>
</comment>
<dbReference type="GO" id="GO:0003677">
    <property type="term" value="F:DNA binding"/>
    <property type="evidence" value="ECO:0007669"/>
    <property type="project" value="UniProtKB-KW"/>
</dbReference>
<dbReference type="GO" id="GO:0020037">
    <property type="term" value="F:heme binding"/>
    <property type="evidence" value="ECO:0007669"/>
    <property type="project" value="InterPro"/>
</dbReference>
<keyword evidence="6" id="KW-0539">Nucleus</keyword>
<dbReference type="Pfam" id="PF00067">
    <property type="entry name" value="p450"/>
    <property type="match status" value="1"/>
</dbReference>
<evidence type="ECO:0000256" key="6">
    <source>
        <dbReference type="ARBA" id="ARBA00023242"/>
    </source>
</evidence>
<dbReference type="GO" id="GO:0005506">
    <property type="term" value="F:iron ion binding"/>
    <property type="evidence" value="ECO:0007669"/>
    <property type="project" value="InterPro"/>
</dbReference>
<dbReference type="GO" id="GO:0033075">
    <property type="term" value="P:isoquinoline alkaloid biosynthetic process"/>
    <property type="evidence" value="ECO:0007669"/>
    <property type="project" value="UniProtKB-ARBA"/>
</dbReference>
<dbReference type="InterPro" id="IPR003656">
    <property type="entry name" value="Znf_BED"/>
</dbReference>
<dbReference type="Gene3D" id="1.10.630.10">
    <property type="entry name" value="Cytochrome P450"/>
    <property type="match status" value="1"/>
</dbReference>
<feature type="region of interest" description="Disordered" evidence="9">
    <location>
        <begin position="68"/>
        <end position="137"/>
    </location>
</feature>
<keyword evidence="7" id="KW-0349">Heme</keyword>
<dbReference type="InterPro" id="IPR036396">
    <property type="entry name" value="Cyt_P450_sf"/>
</dbReference>
<dbReference type="PROSITE" id="PS00086">
    <property type="entry name" value="CYTOCHROME_P450"/>
    <property type="match status" value="1"/>
</dbReference>
<evidence type="ECO:0000256" key="5">
    <source>
        <dbReference type="ARBA" id="ARBA00023125"/>
    </source>
</evidence>
<dbReference type="GO" id="GO:0004497">
    <property type="term" value="F:monooxygenase activity"/>
    <property type="evidence" value="ECO:0007669"/>
    <property type="project" value="InterPro"/>
</dbReference>
<evidence type="ECO:0000256" key="7">
    <source>
        <dbReference type="PIRSR" id="PIRSR602401-1"/>
    </source>
</evidence>
<dbReference type="PRINTS" id="PR00463">
    <property type="entry name" value="EP450I"/>
</dbReference>
<keyword evidence="4" id="KW-0862">Zinc</keyword>
<dbReference type="EMBL" id="CM010718">
    <property type="protein sequence ID" value="RZC57870.1"/>
    <property type="molecule type" value="Genomic_DNA"/>
</dbReference>
<gene>
    <name evidence="11" type="ORF">C5167_005175</name>
</gene>
<dbReference type="InterPro" id="IPR017972">
    <property type="entry name" value="Cyt_P450_CS"/>
</dbReference>
<evidence type="ECO:0000256" key="1">
    <source>
        <dbReference type="ARBA" id="ARBA00004123"/>
    </source>
</evidence>
<evidence type="ECO:0000256" key="9">
    <source>
        <dbReference type="SAM" id="MobiDB-lite"/>
    </source>
</evidence>
<dbReference type="SUPFAM" id="SSF48264">
    <property type="entry name" value="Cytochrome P450"/>
    <property type="match status" value="1"/>
</dbReference>
<dbReference type="PRINTS" id="PR00385">
    <property type="entry name" value="P450"/>
</dbReference>
<dbReference type="PROSITE" id="PS50808">
    <property type="entry name" value="ZF_BED"/>
    <property type="match status" value="1"/>
</dbReference>
<feature type="compositionally biased region" description="Polar residues" evidence="9">
    <location>
        <begin position="105"/>
        <end position="114"/>
    </location>
</feature>
<dbReference type="PANTHER" id="PTHR47951:SF3">
    <property type="entry name" value="CYTOCHROME P450, FAMILY 706, SUBFAMILY A, POLYPEPTIDE 4"/>
    <property type="match status" value="1"/>
</dbReference>
<protein>
    <recommendedName>
        <fullName evidence="10">BED-type domain-containing protein</fullName>
    </recommendedName>
</protein>
<keyword evidence="2 7" id="KW-0479">Metal-binding</keyword>
<reference evidence="11 12" key="1">
    <citation type="journal article" date="2018" name="Science">
        <title>The opium poppy genome and morphinan production.</title>
        <authorList>
            <person name="Guo L."/>
            <person name="Winzer T."/>
            <person name="Yang X."/>
            <person name="Li Y."/>
            <person name="Ning Z."/>
            <person name="He Z."/>
            <person name="Teodor R."/>
            <person name="Lu Y."/>
            <person name="Bowser T.A."/>
            <person name="Graham I.A."/>
            <person name="Ye K."/>
        </authorList>
    </citation>
    <scope>NUCLEOTIDE SEQUENCE [LARGE SCALE GENOMIC DNA]</scope>
    <source>
        <strain evidence="12">cv. HN1</strain>
        <tissue evidence="11">Leaves</tissue>
    </source>
</reference>
<evidence type="ECO:0000313" key="12">
    <source>
        <dbReference type="Proteomes" id="UP000316621"/>
    </source>
</evidence>
<feature type="domain" description="BED-type" evidence="10">
    <location>
        <begin position="3"/>
        <end position="60"/>
    </location>
</feature>
<evidence type="ECO:0000256" key="8">
    <source>
        <dbReference type="PROSITE-ProRule" id="PRU00027"/>
    </source>
</evidence>
<evidence type="ECO:0000256" key="2">
    <source>
        <dbReference type="ARBA" id="ARBA00022723"/>
    </source>
</evidence>
<sequence length="1147" mass="130062">MVRGRDACWEHCVLIDAAKQKVRCNYCQREYSGGVYRMKFHLAQIKNKDIVPCTEVADNVRDAIRQIVGTPKKQKNPKKSKVDDYAINNAPENSSSDSDGFRPNPASSGQNGSTCPPLIFPRPSPSAHPDVEDAEKKKHDYADKKIALFFFHNSIPFSASKSMYYQEMVNAVADCGVGYKGPSYENLRSSLLEKAKCEIADSCKNFRDALTETGCTILSDSWSDGSTKSLVVFSVTCPKGTFFLKSVDISAHADDAQFLFGLLESVVLEIGVENVVQVITDSAASYLYAGRLLMSKYTSLFWSPCASQCIDKMLEDISKLEWVSEVLEEAGTITRYIYSHAWVLNMMRKFTGGRELLRPRITRFVTHFLSLRSIVVEEDNLKHMFSHTDWSSSAYSRRHDAQAIKSLLYLDKFWKLAHEALNVSDPLVKVLRIVDGDMPAMGYIYEGIDRAKVQIKAYYNGLEGKYKPIWDIIDERWNIQFQSPLHAAAAFLNPSIFYNPSFKIDLKMRNGFQEAMMKMVIGDKDKTEFTREHPMYINAQGALGSEFAVLGRTLNSPGDWWAGYGYEVPTLQKAALRILCQPCSSYWCRWNWSTFENIHTKKRNRMEQEKFNDLVFVHCNLQLQAITQTRGGKSKPVIYDEIDVPIPFKVFQWLAYHLTILGHEWSIAKQKKPDQQLPPGPRGVPLLGSLPFLDPELHTYFADLAQKFGPIYKLQLGNKLGIVISSPSLAKEVLKDHDTIFANRDVPVAGRAVTYGGQDIVWTPYGLEWRMLRKVCVREMLSNHSMDAVHSLRHKEVRRLVQHIHSKIGSPVDVGEQMFLTILNVITSMMWGGTLKGDGRTKIGAEFRQVVSEMTALLGAPNVSDFFPSLARFDVQGIEKKIHVQFLRFDKIFDSLIEQRLKTEEGEEESSKDFLQLLLKLKDDEDSKVPFTMNHLKSLLMDMVVGGTETTSNTVEWGIAELMNKPETMRKAQEELDRVVGKDKSVEESHLPQLHYLQSVMKEVLRLHPALPLLVPHCPSSSCTVGGYFIPKGSRVFVNVWEIHRDPSIWVNPTEFNPDRFFNGECDFSGNDFKYFPFGSGRRICAGITMAERMVMFELATLVHLFEWNIPSSGKLNLDEKFGIVLKKAEPLVAVPTPRLSDPSLYA</sequence>
<keyword evidence="7" id="KW-0408">Iron</keyword>
<dbReference type="FunFam" id="1.10.630.10:FF:000067">
    <property type="entry name" value="Cytochrome P450 - like protein"/>
    <property type="match status" value="1"/>
</dbReference>
<dbReference type="Gramene" id="RZC57870">
    <property type="protein sequence ID" value="RZC57870"/>
    <property type="gene ID" value="C5167_005175"/>
</dbReference>
<name>A0A4Y7JCZ6_PAPSO</name>
<dbReference type="Proteomes" id="UP000316621">
    <property type="component" value="Chromosome 4"/>
</dbReference>
<feature type="binding site" description="axial binding residue" evidence="7">
    <location>
        <position position="1085"/>
    </location>
    <ligand>
        <name>heme</name>
        <dbReference type="ChEBI" id="CHEBI:30413"/>
    </ligand>
    <ligandPart>
        <name>Fe</name>
        <dbReference type="ChEBI" id="CHEBI:18248"/>
    </ligandPart>
</feature>
<dbReference type="PANTHER" id="PTHR47951">
    <property type="entry name" value="OS08G0547900 PROTEIN"/>
    <property type="match status" value="1"/>
</dbReference>
<keyword evidence="12" id="KW-1185">Reference proteome</keyword>
<evidence type="ECO:0000313" key="11">
    <source>
        <dbReference type="EMBL" id="RZC57870.1"/>
    </source>
</evidence>
<dbReference type="Pfam" id="PF05699">
    <property type="entry name" value="Dimer_Tnp_hAT"/>
    <property type="match status" value="1"/>
</dbReference>
<dbReference type="Pfam" id="PF04937">
    <property type="entry name" value="DUF659"/>
    <property type="match status" value="1"/>
</dbReference>
<dbReference type="GO" id="GO:0016705">
    <property type="term" value="F:oxidoreductase activity, acting on paired donors, with incorporation or reduction of molecular oxygen"/>
    <property type="evidence" value="ECO:0007669"/>
    <property type="project" value="InterPro"/>
</dbReference>
<keyword evidence="5" id="KW-0238">DNA-binding</keyword>
<evidence type="ECO:0000259" key="10">
    <source>
        <dbReference type="PROSITE" id="PS50808"/>
    </source>
</evidence>
<dbReference type="SUPFAM" id="SSF53098">
    <property type="entry name" value="Ribonuclease H-like"/>
    <property type="match status" value="1"/>
</dbReference>
<comment type="subcellular location">
    <subcellularLocation>
        <location evidence="1">Nucleus</location>
    </subcellularLocation>
</comment>
<dbReference type="InterPro" id="IPR007021">
    <property type="entry name" value="DUF659"/>
</dbReference>
<accession>A0A4Y7JCZ6</accession>